<dbReference type="Proteomes" id="UP000294194">
    <property type="component" value="Unassembled WGS sequence"/>
</dbReference>
<comment type="caution">
    <text evidence="2">The sequence shown here is derived from an EMBL/GenBank/DDBJ whole genome shotgun (WGS) entry which is preliminary data.</text>
</comment>
<dbReference type="EMBL" id="SISG01000002">
    <property type="protein sequence ID" value="TBN55396.1"/>
    <property type="molecule type" value="Genomic_DNA"/>
</dbReference>
<evidence type="ECO:0000313" key="3">
    <source>
        <dbReference type="Proteomes" id="UP000294194"/>
    </source>
</evidence>
<protein>
    <submittedName>
        <fullName evidence="2">Uncharacterized protein</fullName>
    </submittedName>
</protein>
<name>A0A4V2JEI4_9MICO</name>
<feature type="chain" id="PRO_5038730594" evidence="1">
    <location>
        <begin position="22"/>
        <end position="257"/>
    </location>
</feature>
<evidence type="ECO:0000256" key="1">
    <source>
        <dbReference type="SAM" id="SignalP"/>
    </source>
</evidence>
<evidence type="ECO:0000313" key="2">
    <source>
        <dbReference type="EMBL" id="TBN55396.1"/>
    </source>
</evidence>
<dbReference type="PROSITE" id="PS51257">
    <property type="entry name" value="PROKAR_LIPOPROTEIN"/>
    <property type="match status" value="1"/>
</dbReference>
<accession>A0A4V2JEI4</accession>
<dbReference type="RefSeq" id="WP_130982967.1">
    <property type="nucleotide sequence ID" value="NZ_SISG01000002.1"/>
</dbReference>
<feature type="signal peptide" evidence="1">
    <location>
        <begin position="1"/>
        <end position="21"/>
    </location>
</feature>
<keyword evidence="3" id="KW-1185">Reference proteome</keyword>
<sequence>MTAPRSFIVTLVLPLALLAGCAPEPPPIPLPLPVEGEPTPTAEADPLPDDAMLLVTAVATATNGAQLDLRAVVREPQGWNLPAAKPGLDRLLEWCDGELDQASIEAGNFTVVPVEYSATAVGDTAWPNGETIWLHPEPGRAVLAATGAIKQVEVVDESQPGDYVPHCLQNATMPGAGEGTVYLGFEGDTGGNEDYAIGHAWASVSHGFSNTQVEAAANIDFSECTAKILPAGTEWGAPGLGWAEDFVDYRCTVGGPL</sequence>
<gene>
    <name evidence="2" type="ORF">EYE40_14390</name>
</gene>
<proteinExistence type="predicted"/>
<dbReference type="AlphaFoldDB" id="A0A4V2JEI4"/>
<reference evidence="3" key="1">
    <citation type="submission" date="2019-02" db="EMBL/GenBank/DDBJ databases">
        <title>Glaciihabitans arcticus sp. nov., a psychrotolerant bacterium isolated from polar soil.</title>
        <authorList>
            <person name="Dahal R.H."/>
        </authorList>
    </citation>
    <scope>NUCLEOTIDE SEQUENCE [LARGE SCALE GENOMIC DNA]</scope>
    <source>
        <strain evidence="3">RP-3-7</strain>
    </source>
</reference>
<organism evidence="2 3">
    <name type="scientific">Glaciihabitans arcticus</name>
    <dbReference type="NCBI Taxonomy" id="2668039"/>
    <lineage>
        <taxon>Bacteria</taxon>
        <taxon>Bacillati</taxon>
        <taxon>Actinomycetota</taxon>
        <taxon>Actinomycetes</taxon>
        <taxon>Micrococcales</taxon>
        <taxon>Microbacteriaceae</taxon>
        <taxon>Glaciihabitans</taxon>
    </lineage>
</organism>
<keyword evidence="1" id="KW-0732">Signal</keyword>